<dbReference type="PANTHER" id="PTHR34257:SF2">
    <property type="entry name" value="E3 UBIQUITIN LIGASE TRAF3IP2"/>
    <property type="match status" value="1"/>
</dbReference>
<evidence type="ECO:0000313" key="3">
    <source>
        <dbReference type="EMBL" id="GFN76029.1"/>
    </source>
</evidence>
<dbReference type="EMBL" id="BLXT01000331">
    <property type="protein sequence ID" value="GFN76029.1"/>
    <property type="molecule type" value="Genomic_DNA"/>
</dbReference>
<dbReference type="Proteomes" id="UP000735302">
    <property type="component" value="Unassembled WGS sequence"/>
</dbReference>
<dbReference type="Gene3D" id="1.10.533.10">
    <property type="entry name" value="Death Domain, Fas"/>
    <property type="match status" value="1"/>
</dbReference>
<name>A0AAV3Y005_9GAST</name>
<feature type="compositionally biased region" description="Polar residues" evidence="1">
    <location>
        <begin position="561"/>
        <end position="579"/>
    </location>
</feature>
<evidence type="ECO:0000313" key="4">
    <source>
        <dbReference type="Proteomes" id="UP000735302"/>
    </source>
</evidence>
<feature type="compositionally biased region" description="Low complexity" evidence="1">
    <location>
        <begin position="8"/>
        <end position="18"/>
    </location>
</feature>
<dbReference type="AlphaFoldDB" id="A0AAV3Y005"/>
<sequence length="922" mass="98384">MGVCKTPASDSHTTAAMDTDTDAKQSSGQPVDGRPAESSSQSVPAGQRVEDAEETVIPWSFVPPALITKLVHKLNPELLLSGNNWRALAWTLGMKSEDIRFIESVQGVHSQVLLEAYESRGGGTLNEIKAALKSINRKDCVEVIERVEPEIRQKIRENNLSMQQATSMVTGLSGIQWPDRPMMLPSVFSNGSSGMAAAQPASGVYCMPMSLGHVASSHCDSGTSQMQGHPSLPGTGTPPCACRGAASGLGTGTGCCFANGNAGMMSGTCVAGIQYVCAGHQQRQHLVQQDFSCMPVNAMLPQNISPVDVSNTNNGYSSINSGCSNFNNTCSTHKHWGDGNVGSASQMDCSNGAKIARQFSDDCQGGQQAYHHGNKHFKHSVSSPTQSHCPHCGKQATLCYGTSSPLASLNSHPSVMWPSMSMSCTSSQAPSNGAQPGTCQKLQNLNCSGCAGHRETVSSPKKLFIPSPTLSCFAEKAQFPSPSPSPGSSHGSCECRASRSISSSSNNSSGQNTASPSHARAVADGGFFPPRQPASRKDSQISPRQGRASAPLEQDSHLDKATTTAQASEGKKSFTSGESDLQAQGTSLALLEKIAAIPDKYKPTSEYQAVVAEQKIEAERGKKAGRNSATQTSSSSAGSLSSSSAICSASQTFPMRFKGRNGQGGATSSGVNVEELGALTISKKSMSMPQDMKPQPYRKAWRGIKVFVTYSMDSPAHNNQILCLGYFLKRNGFNCYLDTPFSPGKSLEAWQEHTEKFHRKFYESDFVLVCISPKYLLDVSVSDPAAAHESPAEACLHTLDIYQLMNREYLNRQAFGDGLDGGAHGEGSEQALGRESGMLFSSTPSSSSLSAPSSEMPHSPQVVPVLFGNMTASQIPHWMREVGVPCKRWEADYADLAWLLTKPQDRIQPRRQRMLDNGGNGF</sequence>
<dbReference type="InterPro" id="IPR000488">
    <property type="entry name" value="Death_dom"/>
</dbReference>
<proteinExistence type="predicted"/>
<feature type="compositionally biased region" description="Low complexity" evidence="1">
    <location>
        <begin position="628"/>
        <end position="642"/>
    </location>
</feature>
<dbReference type="InterPro" id="IPR011029">
    <property type="entry name" value="DEATH-like_dom_sf"/>
</dbReference>
<dbReference type="Pfam" id="PF00531">
    <property type="entry name" value="Death"/>
    <property type="match status" value="1"/>
</dbReference>
<reference evidence="3 4" key="1">
    <citation type="journal article" date="2021" name="Elife">
        <title>Chloroplast acquisition without the gene transfer in kleptoplastic sea slugs, Plakobranchus ocellatus.</title>
        <authorList>
            <person name="Maeda T."/>
            <person name="Takahashi S."/>
            <person name="Yoshida T."/>
            <person name="Shimamura S."/>
            <person name="Takaki Y."/>
            <person name="Nagai Y."/>
            <person name="Toyoda A."/>
            <person name="Suzuki Y."/>
            <person name="Arimoto A."/>
            <person name="Ishii H."/>
            <person name="Satoh N."/>
            <person name="Nishiyama T."/>
            <person name="Hasebe M."/>
            <person name="Maruyama T."/>
            <person name="Minagawa J."/>
            <person name="Obokata J."/>
            <person name="Shigenobu S."/>
        </authorList>
    </citation>
    <scope>NUCLEOTIDE SEQUENCE [LARGE SCALE GENOMIC DNA]</scope>
</reference>
<dbReference type="CDD" id="cd01670">
    <property type="entry name" value="Death"/>
    <property type="match status" value="1"/>
</dbReference>
<feature type="region of interest" description="Disordered" evidence="1">
    <location>
        <begin position="620"/>
        <end position="642"/>
    </location>
</feature>
<dbReference type="GO" id="GO:0043123">
    <property type="term" value="P:positive regulation of canonical NF-kappaB signal transduction"/>
    <property type="evidence" value="ECO:0007669"/>
    <property type="project" value="TreeGrafter"/>
</dbReference>
<gene>
    <name evidence="3" type="ORF">PoB_000253500</name>
</gene>
<feature type="compositionally biased region" description="Low complexity" evidence="1">
    <location>
        <begin position="486"/>
        <end position="515"/>
    </location>
</feature>
<dbReference type="GO" id="GO:0006959">
    <property type="term" value="P:humoral immune response"/>
    <property type="evidence" value="ECO:0007669"/>
    <property type="project" value="TreeGrafter"/>
</dbReference>
<feature type="domain" description="Death" evidence="2">
    <location>
        <begin position="82"/>
        <end position="148"/>
    </location>
</feature>
<dbReference type="GO" id="GO:0007165">
    <property type="term" value="P:signal transduction"/>
    <property type="evidence" value="ECO:0007669"/>
    <property type="project" value="InterPro"/>
</dbReference>
<evidence type="ECO:0000256" key="1">
    <source>
        <dbReference type="SAM" id="MobiDB-lite"/>
    </source>
</evidence>
<feature type="region of interest" description="Disordered" evidence="1">
    <location>
        <begin position="478"/>
        <end position="579"/>
    </location>
</feature>
<comment type="caution">
    <text evidence="3">The sequence shown here is derived from an EMBL/GenBank/DDBJ whole genome shotgun (WGS) entry which is preliminary data.</text>
</comment>
<dbReference type="PROSITE" id="PS50017">
    <property type="entry name" value="DEATH_DOMAIN"/>
    <property type="match status" value="1"/>
</dbReference>
<organism evidence="3 4">
    <name type="scientific">Plakobranchus ocellatus</name>
    <dbReference type="NCBI Taxonomy" id="259542"/>
    <lineage>
        <taxon>Eukaryota</taxon>
        <taxon>Metazoa</taxon>
        <taxon>Spiralia</taxon>
        <taxon>Lophotrochozoa</taxon>
        <taxon>Mollusca</taxon>
        <taxon>Gastropoda</taxon>
        <taxon>Heterobranchia</taxon>
        <taxon>Euthyneura</taxon>
        <taxon>Panpulmonata</taxon>
        <taxon>Sacoglossa</taxon>
        <taxon>Placobranchoidea</taxon>
        <taxon>Plakobranchidae</taxon>
        <taxon>Plakobranchus</taxon>
    </lineage>
</organism>
<dbReference type="InterPro" id="IPR053047">
    <property type="entry name" value="E3_ubiq_ligase_TRAF3IP2"/>
</dbReference>
<keyword evidence="4" id="KW-1185">Reference proteome</keyword>
<feature type="region of interest" description="Disordered" evidence="1">
    <location>
        <begin position="1"/>
        <end position="49"/>
    </location>
</feature>
<dbReference type="SUPFAM" id="SSF47986">
    <property type="entry name" value="DEATH domain"/>
    <property type="match status" value="1"/>
</dbReference>
<dbReference type="PANTHER" id="PTHR34257">
    <property type="entry name" value="ADAPTER PROTEIN CIKS"/>
    <property type="match status" value="1"/>
</dbReference>
<protein>
    <submittedName>
        <fullName evidence="3">MgCIKSL</fullName>
    </submittedName>
</protein>
<evidence type="ECO:0000259" key="2">
    <source>
        <dbReference type="PROSITE" id="PS50017"/>
    </source>
</evidence>
<accession>A0AAV3Y005</accession>
<dbReference type="SMART" id="SM00005">
    <property type="entry name" value="DEATH"/>
    <property type="match status" value="1"/>
</dbReference>